<organism evidence="2 3">
    <name type="scientific">Acinetobacter phage Henu6</name>
    <dbReference type="NCBI Taxonomy" id="2500136"/>
    <lineage>
        <taxon>Viruses</taxon>
        <taxon>Duplodnaviria</taxon>
        <taxon>Heunggongvirae</taxon>
        <taxon>Uroviricota</taxon>
        <taxon>Caudoviricetes</taxon>
        <taxon>Pantevenvirales</taxon>
        <taxon>Straboviridae</taxon>
        <taxon>Twarogvirinae</taxon>
        <taxon>Zedzedvirus</taxon>
        <taxon>Zedzedvirus zz1</taxon>
    </lineage>
</organism>
<dbReference type="InterPro" id="IPR035114">
    <property type="entry name" value="GP67"/>
</dbReference>
<feature type="compositionally biased region" description="Acidic residues" evidence="1">
    <location>
        <begin position="52"/>
        <end position="70"/>
    </location>
</feature>
<gene>
    <name evidence="2" type="ORF">Henu6_gp235</name>
</gene>
<dbReference type="Pfam" id="PF17634">
    <property type="entry name" value="GP67"/>
    <property type="match status" value="1"/>
</dbReference>
<proteinExistence type="predicted"/>
<reference evidence="2 3" key="1">
    <citation type="submission" date="2018-11" db="EMBL/GenBank/DDBJ databases">
        <authorList>
            <person name="Teng T."/>
        </authorList>
    </citation>
    <scope>NUCLEOTIDE SEQUENCE [LARGE SCALE GENOMIC DNA]</scope>
</reference>
<evidence type="ECO:0000313" key="3">
    <source>
        <dbReference type="Proteomes" id="UP000289169"/>
    </source>
</evidence>
<dbReference type="EMBL" id="MK240351">
    <property type="protein sequence ID" value="QAU04037.1"/>
    <property type="molecule type" value="Genomic_DNA"/>
</dbReference>
<name>A0A410T5L3_9CAUD</name>
<evidence type="ECO:0000256" key="1">
    <source>
        <dbReference type="SAM" id="MobiDB-lite"/>
    </source>
</evidence>
<feature type="compositionally biased region" description="Basic and acidic residues" evidence="1">
    <location>
        <begin position="71"/>
        <end position="83"/>
    </location>
</feature>
<accession>A0A410T5L3</accession>
<protein>
    <submittedName>
        <fullName evidence="2">Prohead core protein</fullName>
    </submittedName>
</protein>
<feature type="region of interest" description="Disordered" evidence="1">
    <location>
        <begin position="52"/>
        <end position="83"/>
    </location>
</feature>
<dbReference type="Proteomes" id="UP000289169">
    <property type="component" value="Segment"/>
</dbReference>
<evidence type="ECO:0000313" key="2">
    <source>
        <dbReference type="EMBL" id="QAU04037.1"/>
    </source>
</evidence>
<sequence length="83" mass="9420">MSDIIQAINSNDLVKFKRCFAEAMKEKVGKILKEEQLAIAKSIMVEGEYVVESEEDAIEDEDDGSNDADNDDKKKKNHKKDED</sequence>